<evidence type="ECO:0000313" key="1">
    <source>
        <dbReference type="EMBL" id="KDQ55682.1"/>
    </source>
</evidence>
<evidence type="ECO:0008006" key="3">
    <source>
        <dbReference type="Google" id="ProtNLM"/>
    </source>
</evidence>
<dbReference type="STRING" id="933084.A0A067PWM7"/>
<dbReference type="InParanoid" id="A0A067PWM7"/>
<dbReference type="OrthoDB" id="2841072at2759"/>
<dbReference type="InterPro" id="IPR032675">
    <property type="entry name" value="LRR_dom_sf"/>
</dbReference>
<dbReference type="Proteomes" id="UP000027265">
    <property type="component" value="Unassembled WGS sequence"/>
</dbReference>
<protein>
    <recommendedName>
        <fullName evidence="3">F-box domain-containing protein</fullName>
    </recommendedName>
</protein>
<proteinExistence type="predicted"/>
<reference evidence="2" key="1">
    <citation type="journal article" date="2014" name="Proc. Natl. Acad. Sci. U.S.A.">
        <title>Extensive sampling of basidiomycete genomes demonstrates inadequacy of the white-rot/brown-rot paradigm for wood decay fungi.</title>
        <authorList>
            <person name="Riley R."/>
            <person name="Salamov A.A."/>
            <person name="Brown D.W."/>
            <person name="Nagy L.G."/>
            <person name="Floudas D."/>
            <person name="Held B.W."/>
            <person name="Levasseur A."/>
            <person name="Lombard V."/>
            <person name="Morin E."/>
            <person name="Otillar R."/>
            <person name="Lindquist E.A."/>
            <person name="Sun H."/>
            <person name="LaButti K.M."/>
            <person name="Schmutz J."/>
            <person name="Jabbour D."/>
            <person name="Luo H."/>
            <person name="Baker S.E."/>
            <person name="Pisabarro A.G."/>
            <person name="Walton J.D."/>
            <person name="Blanchette R.A."/>
            <person name="Henrissat B."/>
            <person name="Martin F."/>
            <person name="Cullen D."/>
            <person name="Hibbett D.S."/>
            <person name="Grigoriev I.V."/>
        </authorList>
    </citation>
    <scope>NUCLEOTIDE SEQUENCE [LARGE SCALE GENOMIC DNA]</scope>
    <source>
        <strain evidence="2">MUCL 33604</strain>
    </source>
</reference>
<sequence length="532" mass="59748">MHKIWTIPELTSHIVFFLTRPDSGWAEGSPDLVTLSRTCRKISEQALDAIWHTLPDMRPLLRCMPPDLWDETLDESGVLVTSFCRPVRPSDWDRIHIYGPRVKRIRFNWSEYRCPPNLRKRCDPPVYIVLTQHAPVLLLNVQEVQWAEMRDDSFFFLRSLLGPNATKLTFHWPDRLSEDERVGFVNHIIAASPGLQELRILPTSTPCSSAIVDLLSRLSNLTYLRLGLGITTPHDITRLSGLPHLREISLNAELPIKSDADPDRFNYDYPPSCLERLTLSTTNLEPWIALIPHLNNGRRLQSILGYVGPPRESTIENLIETIAHCTSSTRFTSIEISAEPSDSSYSPRPECGSLSNVVRPDVLASLFTHVNLTRVVFATPCQFRLDDDLVKGMGLAWPQLEILVLGTPIAFNRSKATFHGFLSLVSRCPNLHTIILPLSELALDAAVLDRSGGGGGSVCCSREVKWINFGETIVTSSTGDPGPEEVAELLLALFPELFTVLAQEWSALRRGSPGRRLWKKVDRFVRAASRGR</sequence>
<keyword evidence="2" id="KW-1185">Reference proteome</keyword>
<organism evidence="1 2">
    <name type="scientific">Jaapia argillacea MUCL 33604</name>
    <dbReference type="NCBI Taxonomy" id="933084"/>
    <lineage>
        <taxon>Eukaryota</taxon>
        <taxon>Fungi</taxon>
        <taxon>Dikarya</taxon>
        <taxon>Basidiomycota</taxon>
        <taxon>Agaricomycotina</taxon>
        <taxon>Agaricomycetes</taxon>
        <taxon>Agaricomycetidae</taxon>
        <taxon>Jaapiales</taxon>
        <taxon>Jaapiaceae</taxon>
        <taxon>Jaapia</taxon>
    </lineage>
</organism>
<dbReference type="Gene3D" id="3.80.10.10">
    <property type="entry name" value="Ribonuclease Inhibitor"/>
    <property type="match status" value="1"/>
</dbReference>
<dbReference type="AlphaFoldDB" id="A0A067PWM7"/>
<accession>A0A067PWM7</accession>
<evidence type="ECO:0000313" key="2">
    <source>
        <dbReference type="Proteomes" id="UP000027265"/>
    </source>
</evidence>
<dbReference type="EMBL" id="KL197724">
    <property type="protein sequence ID" value="KDQ55682.1"/>
    <property type="molecule type" value="Genomic_DNA"/>
</dbReference>
<dbReference type="HOGENOM" id="CLU_021164_0_0_1"/>
<gene>
    <name evidence="1" type="ORF">JAAARDRAFT_71050</name>
</gene>
<name>A0A067PWM7_9AGAM</name>